<dbReference type="PANTHER" id="PTHR43823">
    <property type="entry name" value="SPORULATION PROTEIN YKVU"/>
    <property type="match status" value="1"/>
</dbReference>
<feature type="transmembrane region" description="Helical" evidence="10">
    <location>
        <begin position="60"/>
        <end position="80"/>
    </location>
</feature>
<feature type="transmembrane region" description="Helical" evidence="10">
    <location>
        <begin position="173"/>
        <end position="192"/>
    </location>
</feature>
<proteinExistence type="inferred from homology"/>
<keyword evidence="12" id="KW-1185">Reference proteome</keyword>
<name>A0A3E2B4C3_9FIRM</name>
<evidence type="ECO:0000313" key="11">
    <source>
        <dbReference type="EMBL" id="RFT06870.1"/>
    </source>
</evidence>
<keyword evidence="5" id="KW-1003">Cell membrane</keyword>
<evidence type="ECO:0000256" key="8">
    <source>
        <dbReference type="ARBA" id="ARBA00023136"/>
    </source>
</evidence>
<keyword evidence="4" id="KW-0813">Transport</keyword>
<keyword evidence="7 10" id="KW-1133">Transmembrane helix</keyword>
<feature type="transmembrane region" description="Helical" evidence="10">
    <location>
        <begin position="396"/>
        <end position="417"/>
    </location>
</feature>
<sequence length="459" mass="49943">MEQPQRKQNPLETEPIGRLIRRYSIPTALTLMVNYLYNIVDQIFVGQGVGVTGMAATNVAFPLTIVTIALALMIGDGCAANMSLCLGRRQQEEADRTASHTVTLLVAAGVFLAVAGSLFARQIVLLFGATETAFQASLDYTRIIVWGLPFLLFSSALTAIIRADGNPKYTMKCMILGAVINTVLDPVFIFGLHMGVVGAAIATVIGQVAAGGLCLVYLRRLQSVRIRRAWLRPTAALTGRIFKLGIPSFLTQIMTAAVQVTMNNLMTRYGAQTAYGGDVALSVYGMVMKVYQIAHAMFVGVSSATQPINGYNFGAKRYDRVRATYRMAATIALVVSVGWFAVYQLFPRAIGTLFVSGDPVYLDACQHIFRVYMLAFFLYGIHMATSSFFQGIGRPVQALAIPLVRQAVVLIPLALLLSQAFGFNGALLAAPIADVVSFLLSLALVLREFRRWKKQGWLS</sequence>
<evidence type="ECO:0000256" key="2">
    <source>
        <dbReference type="ARBA" id="ARBA00008417"/>
    </source>
</evidence>
<comment type="caution">
    <text evidence="11">The sequence shown here is derived from an EMBL/GenBank/DDBJ whole genome shotgun (WGS) entry which is preliminary data.</text>
</comment>
<dbReference type="InterPro" id="IPR002528">
    <property type="entry name" value="MATE_fam"/>
</dbReference>
<evidence type="ECO:0000256" key="9">
    <source>
        <dbReference type="ARBA" id="ARBA00023251"/>
    </source>
</evidence>
<feature type="transmembrane region" description="Helical" evidence="10">
    <location>
        <begin position="20"/>
        <end position="40"/>
    </location>
</feature>
<dbReference type="OrthoDB" id="9811110at2"/>
<dbReference type="GeneID" id="97995153"/>
<evidence type="ECO:0000313" key="12">
    <source>
        <dbReference type="Proteomes" id="UP000260649"/>
    </source>
</evidence>
<dbReference type="InterPro" id="IPR048279">
    <property type="entry name" value="MdtK-like"/>
</dbReference>
<feature type="transmembrane region" description="Helical" evidence="10">
    <location>
        <begin position="101"/>
        <end position="123"/>
    </location>
</feature>
<feature type="transmembrane region" description="Helical" evidence="10">
    <location>
        <begin position="325"/>
        <end position="346"/>
    </location>
</feature>
<dbReference type="PIRSF" id="PIRSF006603">
    <property type="entry name" value="DinF"/>
    <property type="match status" value="1"/>
</dbReference>
<accession>A0A3E2B4C3</accession>
<dbReference type="PANTHER" id="PTHR43823:SF3">
    <property type="entry name" value="MULTIDRUG EXPORT PROTEIN MEPA"/>
    <property type="match status" value="1"/>
</dbReference>
<evidence type="ECO:0000256" key="7">
    <source>
        <dbReference type="ARBA" id="ARBA00022989"/>
    </source>
</evidence>
<dbReference type="InterPro" id="IPR051327">
    <property type="entry name" value="MATE_MepA_subfamily"/>
</dbReference>
<evidence type="ECO:0000256" key="10">
    <source>
        <dbReference type="SAM" id="Phobius"/>
    </source>
</evidence>
<comment type="subcellular location">
    <subcellularLocation>
        <location evidence="1">Cell membrane</location>
        <topology evidence="1">Multi-pass membrane protein</topology>
    </subcellularLocation>
</comment>
<protein>
    <recommendedName>
        <fullName evidence="3">Multidrug export protein MepA</fullName>
    </recommendedName>
</protein>
<dbReference type="NCBIfam" id="TIGR00797">
    <property type="entry name" value="matE"/>
    <property type="match status" value="1"/>
</dbReference>
<organism evidence="11 12">
    <name type="scientific">Evtepia gabavorous</name>
    <dbReference type="NCBI Taxonomy" id="2211183"/>
    <lineage>
        <taxon>Bacteria</taxon>
        <taxon>Bacillati</taxon>
        <taxon>Bacillota</taxon>
        <taxon>Clostridia</taxon>
        <taxon>Eubacteriales</taxon>
        <taxon>Evtepia</taxon>
    </lineage>
</organism>
<keyword evidence="9" id="KW-0046">Antibiotic resistance</keyword>
<dbReference type="Proteomes" id="UP000260649">
    <property type="component" value="Unassembled WGS sequence"/>
</dbReference>
<dbReference type="GO" id="GO:0005886">
    <property type="term" value="C:plasma membrane"/>
    <property type="evidence" value="ECO:0007669"/>
    <property type="project" value="UniProtKB-SubCell"/>
</dbReference>
<evidence type="ECO:0000256" key="6">
    <source>
        <dbReference type="ARBA" id="ARBA00022692"/>
    </source>
</evidence>
<feature type="transmembrane region" description="Helical" evidence="10">
    <location>
        <begin position="198"/>
        <end position="218"/>
    </location>
</feature>
<feature type="transmembrane region" description="Helical" evidence="10">
    <location>
        <begin position="423"/>
        <end position="446"/>
    </location>
</feature>
<dbReference type="EMBL" id="QQRQ01000006">
    <property type="protein sequence ID" value="RFT06870.1"/>
    <property type="molecule type" value="Genomic_DNA"/>
</dbReference>
<gene>
    <name evidence="11" type="ORF">DV520_05310</name>
</gene>
<feature type="transmembrane region" description="Helical" evidence="10">
    <location>
        <begin position="143"/>
        <end position="161"/>
    </location>
</feature>
<dbReference type="GO" id="GO:0015297">
    <property type="term" value="F:antiporter activity"/>
    <property type="evidence" value="ECO:0007669"/>
    <property type="project" value="InterPro"/>
</dbReference>
<dbReference type="GO" id="GO:0046677">
    <property type="term" value="P:response to antibiotic"/>
    <property type="evidence" value="ECO:0007669"/>
    <property type="project" value="UniProtKB-KW"/>
</dbReference>
<dbReference type="GO" id="GO:0042910">
    <property type="term" value="F:xenobiotic transmembrane transporter activity"/>
    <property type="evidence" value="ECO:0007669"/>
    <property type="project" value="InterPro"/>
</dbReference>
<comment type="similarity">
    <text evidence="2">Belongs to the multi antimicrobial extrusion (MATE) (TC 2.A.66.1) family. MepA subfamily.</text>
</comment>
<feature type="transmembrane region" description="Helical" evidence="10">
    <location>
        <begin position="366"/>
        <end position="384"/>
    </location>
</feature>
<evidence type="ECO:0000256" key="1">
    <source>
        <dbReference type="ARBA" id="ARBA00004651"/>
    </source>
</evidence>
<dbReference type="CDD" id="cd13143">
    <property type="entry name" value="MATE_MepA_like"/>
    <property type="match status" value="1"/>
</dbReference>
<keyword evidence="8 10" id="KW-0472">Membrane</keyword>
<dbReference type="Pfam" id="PF01554">
    <property type="entry name" value="MatE"/>
    <property type="match status" value="2"/>
</dbReference>
<reference evidence="11 12" key="1">
    <citation type="submission" date="2018-07" db="EMBL/GenBank/DDBJ databases">
        <title>GABA Modulating Bacteria of the Human Gut Microbiota.</title>
        <authorList>
            <person name="Strandwitz P."/>
            <person name="Kim K.H."/>
            <person name="Terekhova D."/>
            <person name="Liu J.K."/>
            <person name="Sharma A."/>
            <person name="Levering J."/>
            <person name="Mcdonald D."/>
            <person name="Dietrich D."/>
            <person name="Ramadhar T.R."/>
            <person name="Lekbua A."/>
            <person name="Mroue N."/>
            <person name="Liston C."/>
            <person name="Stewart E.J."/>
            <person name="Dubin M.J."/>
            <person name="Zengler K."/>
            <person name="Knight R."/>
            <person name="Gilbert J.A."/>
            <person name="Clardy J."/>
            <person name="Lewis K."/>
        </authorList>
    </citation>
    <scope>NUCLEOTIDE SEQUENCE [LARGE SCALE GENOMIC DNA]</scope>
    <source>
        <strain evidence="11 12">KLE1738</strain>
    </source>
</reference>
<keyword evidence="6 10" id="KW-0812">Transmembrane</keyword>
<evidence type="ECO:0000256" key="5">
    <source>
        <dbReference type="ARBA" id="ARBA00022475"/>
    </source>
</evidence>
<evidence type="ECO:0000256" key="3">
    <source>
        <dbReference type="ARBA" id="ARBA00022106"/>
    </source>
</evidence>
<dbReference type="AlphaFoldDB" id="A0A3E2B4C3"/>
<dbReference type="RefSeq" id="WP_117142033.1">
    <property type="nucleotide sequence ID" value="NZ_CAKXKJ010000006.1"/>
</dbReference>
<evidence type="ECO:0000256" key="4">
    <source>
        <dbReference type="ARBA" id="ARBA00022448"/>
    </source>
</evidence>
<dbReference type="InterPro" id="IPR045070">
    <property type="entry name" value="MATE_MepA-like"/>
</dbReference>